<feature type="transmembrane region" description="Helical" evidence="1">
    <location>
        <begin position="64"/>
        <end position="83"/>
    </location>
</feature>
<dbReference type="Proteomes" id="UP000286287">
    <property type="component" value="Unassembled WGS sequence"/>
</dbReference>
<feature type="transmembrane region" description="Helical" evidence="1">
    <location>
        <begin position="6"/>
        <end position="23"/>
    </location>
</feature>
<evidence type="ECO:0000313" key="2">
    <source>
        <dbReference type="EMBL" id="RJF72125.1"/>
    </source>
</evidence>
<comment type="caution">
    <text evidence="2">The sequence shown here is derived from an EMBL/GenBank/DDBJ whole genome shotgun (WGS) entry which is preliminary data.</text>
</comment>
<dbReference type="OrthoDB" id="73812at2"/>
<gene>
    <name evidence="2" type="ORF">D3875_11760</name>
</gene>
<keyword evidence="1" id="KW-1133">Transmembrane helix</keyword>
<reference evidence="2 3" key="1">
    <citation type="submission" date="2018-09" db="EMBL/GenBank/DDBJ databases">
        <authorList>
            <person name="Zhu H."/>
        </authorList>
    </citation>
    <scope>NUCLEOTIDE SEQUENCE [LARGE SCALE GENOMIC DNA]</scope>
    <source>
        <strain evidence="2 3">K2S05-167</strain>
    </source>
</reference>
<evidence type="ECO:0000256" key="1">
    <source>
        <dbReference type="SAM" id="Phobius"/>
    </source>
</evidence>
<accession>A0A418V7R4</accession>
<protein>
    <submittedName>
        <fullName evidence="2">Uncharacterized protein</fullName>
    </submittedName>
</protein>
<keyword evidence="1" id="KW-0472">Membrane</keyword>
<organism evidence="2 3">
    <name type="scientific">Deinococcus cavernae</name>
    <dbReference type="NCBI Taxonomy" id="2320857"/>
    <lineage>
        <taxon>Bacteria</taxon>
        <taxon>Thermotogati</taxon>
        <taxon>Deinococcota</taxon>
        <taxon>Deinococci</taxon>
        <taxon>Deinococcales</taxon>
        <taxon>Deinococcaceae</taxon>
        <taxon>Deinococcus</taxon>
    </lineage>
</organism>
<keyword evidence="1" id="KW-0812">Transmembrane</keyword>
<dbReference type="RefSeq" id="WP_119763946.1">
    <property type="nucleotide sequence ID" value="NZ_QYUJ01000014.1"/>
</dbReference>
<dbReference type="EMBL" id="QYUJ01000014">
    <property type="protein sequence ID" value="RJF72125.1"/>
    <property type="molecule type" value="Genomic_DNA"/>
</dbReference>
<proteinExistence type="predicted"/>
<name>A0A418V7R4_9DEIO</name>
<evidence type="ECO:0000313" key="3">
    <source>
        <dbReference type="Proteomes" id="UP000286287"/>
    </source>
</evidence>
<keyword evidence="3" id="KW-1185">Reference proteome</keyword>
<dbReference type="AlphaFoldDB" id="A0A418V7R4"/>
<sequence length="89" mass="9297">MSSDAVQLLIAFLLAGLTLLVGFPMEVAPGRAVDALDAFLLVMSLVNLRLAWNAANGLNGGKAPAWFVGAGLLLAAWIAYGMIQALTLR</sequence>